<keyword evidence="5 10" id="KW-0732">Signal</keyword>
<evidence type="ECO:0000256" key="10">
    <source>
        <dbReference type="SAM" id="SignalP"/>
    </source>
</evidence>
<dbReference type="Pfam" id="PF13206">
    <property type="entry name" value="VSG_B"/>
    <property type="match status" value="1"/>
</dbReference>
<name>A0A1J0RA34_9TRYP</name>
<proteinExistence type="predicted"/>
<keyword evidence="3" id="KW-1003">Cell membrane</keyword>
<evidence type="ECO:0000256" key="9">
    <source>
        <dbReference type="SAM" id="Coils"/>
    </source>
</evidence>
<dbReference type="VEuPathDB" id="TriTrypDB:Tb427_000420700"/>
<comment type="function">
    <text evidence="1">VSG forms a coat on the surface of the parasite. The trypanosome evades the immune response of the host by expressing a series of antigenically distinct VSGs from an estimated 1000 VSG genes.</text>
</comment>
<keyword evidence="9" id="KW-0175">Coiled coil</keyword>
<evidence type="ECO:0000256" key="4">
    <source>
        <dbReference type="ARBA" id="ARBA00022622"/>
    </source>
</evidence>
<dbReference type="GO" id="GO:0098552">
    <property type="term" value="C:side of membrane"/>
    <property type="evidence" value="ECO:0007669"/>
    <property type="project" value="UniProtKB-KW"/>
</dbReference>
<reference evidence="13" key="1">
    <citation type="submission" date="2016-08" db="EMBL/GenBank/DDBJ databases">
        <title>VSG repertoire of Trypanosoma brucei EATRO 1125.</title>
        <authorList>
            <person name="Cross G.A."/>
        </authorList>
    </citation>
    <scope>NUCLEOTIDE SEQUENCE</scope>
    <source>
        <strain evidence="13">EATRO 1125</strain>
    </source>
</reference>
<dbReference type="Gene3D" id="3.30.1680.30">
    <property type="match status" value="1"/>
</dbReference>
<accession>A0A1J0RA34</accession>
<dbReference type="VEuPathDB" id="TriTrypDB:Tb1125.11.12710"/>
<organism evidence="13">
    <name type="scientific">Trypanosoma brucei</name>
    <dbReference type="NCBI Taxonomy" id="5691"/>
    <lineage>
        <taxon>Eukaryota</taxon>
        <taxon>Discoba</taxon>
        <taxon>Euglenozoa</taxon>
        <taxon>Kinetoplastea</taxon>
        <taxon>Metakinetoplastina</taxon>
        <taxon>Trypanosomatida</taxon>
        <taxon>Trypanosomatidae</taxon>
        <taxon>Trypanosoma</taxon>
    </lineage>
</organism>
<dbReference type="InterPro" id="IPR019609">
    <property type="entry name" value="Variant_surf_glycoprt_trypan_C"/>
</dbReference>
<evidence type="ECO:0000256" key="2">
    <source>
        <dbReference type="ARBA" id="ARBA00004609"/>
    </source>
</evidence>
<dbReference type="VEuPathDB" id="TriTrypDB:Tbg972.11.14190"/>
<feature type="domain" description="Trypanosome variant surface glycoprotein C-terminal" evidence="11">
    <location>
        <begin position="408"/>
        <end position="509"/>
    </location>
</feature>
<evidence type="ECO:0000256" key="3">
    <source>
        <dbReference type="ARBA" id="ARBA00022475"/>
    </source>
</evidence>
<evidence type="ECO:0000256" key="5">
    <source>
        <dbReference type="ARBA" id="ARBA00022729"/>
    </source>
</evidence>
<comment type="subcellular location">
    <subcellularLocation>
        <location evidence="2">Cell membrane</location>
        <topology evidence="2">Lipid-anchor</topology>
        <topology evidence="2">GPI-anchor</topology>
    </subcellularLocation>
</comment>
<protein>
    <submittedName>
        <fullName evidence="13">Variant surface glycoprotein 1125.4133</fullName>
    </submittedName>
</protein>
<keyword evidence="4" id="KW-0336">GPI-anchor</keyword>
<dbReference type="EMBL" id="KX700708">
    <property type="protein sequence ID" value="APD74664.1"/>
    <property type="molecule type" value="Genomic_DNA"/>
</dbReference>
<evidence type="ECO:0000256" key="1">
    <source>
        <dbReference type="ARBA" id="ARBA00002523"/>
    </source>
</evidence>
<dbReference type="Gene3D" id="3.30.1680.40">
    <property type="match status" value="1"/>
</dbReference>
<dbReference type="Pfam" id="PF10659">
    <property type="entry name" value="Trypan_glycop_C"/>
    <property type="match status" value="1"/>
</dbReference>
<evidence type="ECO:0000256" key="6">
    <source>
        <dbReference type="ARBA" id="ARBA00023136"/>
    </source>
</evidence>
<feature type="domain" description="Trypanosome variant surface glycoprotein B-type N-terminal" evidence="12">
    <location>
        <begin position="14"/>
        <end position="370"/>
    </location>
</feature>
<feature type="chain" id="PRO_5012655974" evidence="10">
    <location>
        <begin position="19"/>
        <end position="510"/>
    </location>
</feature>
<feature type="coiled-coil region" evidence="9">
    <location>
        <begin position="348"/>
        <end position="375"/>
    </location>
</feature>
<dbReference type="InterPro" id="IPR025932">
    <property type="entry name" value="Trypano_VSG_B_N_dom"/>
</dbReference>
<sequence length="510" mass="54165">MRQNILWTVITLEVATLAKNVKGTVKEGQNGGDFIALCGLIEFARDDTPEVQAATTIQTISEELMAVNLSLAPEPIQALVKAKKEEAWGALQSPFKEQAAPYEKHWTALTKSVQEDAPQNLKDKIKQFSVLKSNSDAIKQLAFIADSALAISEATATATKGAYKATIDGHIDKALYGENGKAATLTFTGTRQAVCGTGAATPGTEAGKALLSDLLCVCAGASTDRQGGKTCCKGCENAPNANEWVVTQPGRDRAEAIASKCPHALKTQDKSTAVLNARLATFYKAVNNEKGTGQEVKHALGTPEGDGSGGCTGEGVSGSNTGRCVKYNDGSIIGGTPPIEWQVNLRNAAAAYDKRRTAEIKLAALETEIRLLNATATALLWAPKAFVSQTNGQNPQQTTTPSDKAKECETIETDTNCDAKDFCTFQKESTEEKKCKYNATKATKTGVSLPQTQTGVGTETTTEKCKGRPEKECKSPDCKWEGETCKDSSILVSKKFALSVVSAAFAALLF</sequence>
<evidence type="ECO:0000313" key="13">
    <source>
        <dbReference type="EMBL" id="APD74664.1"/>
    </source>
</evidence>
<evidence type="ECO:0000256" key="8">
    <source>
        <dbReference type="ARBA" id="ARBA00023288"/>
    </source>
</evidence>
<dbReference type="AlphaFoldDB" id="A0A1J0RA34"/>
<evidence type="ECO:0000259" key="12">
    <source>
        <dbReference type="Pfam" id="PF13206"/>
    </source>
</evidence>
<dbReference type="VEuPathDB" id="TriTrypDB:Tb927.9.16640"/>
<evidence type="ECO:0000259" key="11">
    <source>
        <dbReference type="Pfam" id="PF10659"/>
    </source>
</evidence>
<feature type="signal peptide" evidence="10">
    <location>
        <begin position="1"/>
        <end position="18"/>
    </location>
</feature>
<keyword evidence="7" id="KW-0325">Glycoprotein</keyword>
<evidence type="ECO:0000256" key="7">
    <source>
        <dbReference type="ARBA" id="ARBA00023180"/>
    </source>
</evidence>
<dbReference type="GO" id="GO:0005886">
    <property type="term" value="C:plasma membrane"/>
    <property type="evidence" value="ECO:0007669"/>
    <property type="project" value="UniProtKB-SubCell"/>
</dbReference>
<keyword evidence="6" id="KW-0472">Membrane</keyword>
<keyword evidence="8" id="KW-0449">Lipoprotein</keyword>